<comment type="caution">
    <text evidence="1">The sequence shown here is derived from an EMBL/GenBank/DDBJ whole genome shotgun (WGS) entry which is preliminary data.</text>
</comment>
<dbReference type="InterPro" id="IPR015424">
    <property type="entry name" value="PyrdxlP-dep_Trfase"/>
</dbReference>
<reference evidence="1 2" key="1">
    <citation type="submission" date="2020-02" db="EMBL/GenBank/DDBJ databases">
        <authorList>
            <person name="Li X.-J."/>
            <person name="Han X.-M."/>
        </authorList>
    </citation>
    <scope>NUCLEOTIDE SEQUENCE [LARGE SCALE GENOMIC DNA]</scope>
    <source>
        <strain evidence="1 2">CCTCC AB 2017055</strain>
    </source>
</reference>
<keyword evidence="2" id="KW-1185">Reference proteome</keyword>
<dbReference type="SUPFAM" id="SSF53383">
    <property type="entry name" value="PLP-dependent transferases"/>
    <property type="match status" value="1"/>
</dbReference>
<dbReference type="Proteomes" id="UP000475214">
    <property type="component" value="Unassembled WGS sequence"/>
</dbReference>
<dbReference type="Gene3D" id="3.40.640.10">
    <property type="entry name" value="Type I PLP-dependent aspartate aminotransferase-like (Major domain)"/>
    <property type="match status" value="1"/>
</dbReference>
<dbReference type="RefSeq" id="WP_163736031.1">
    <property type="nucleotide sequence ID" value="NZ_JAAGOA010000005.1"/>
</dbReference>
<gene>
    <name evidence="1" type="ORF">G1H10_09510</name>
</gene>
<dbReference type="AlphaFoldDB" id="A0A6L9S4J4"/>
<sequence length="398" mass="43515">MITPTDLRASPNALARHYSRFRVGERLLLTGHSHQAWPDVAVEGQLEAFDDAARHVDAKWERAMAKAAEVAESLAGLLGDDSAEITLGSNTHELVVRFLSALDLRGRPRLVTTDGEFHTLRRQLSRLAEEGIDVVRVPASPVETLAERLAAEVDGRTGAVLTSSVMFETSRIVPGLGDVAATCAEHETELLVDVYHALGVVPVSLDAMGLRDAWVVGGGYKYLQLGEGNCFLRLPPHADRFRPAVTGWFAEFAALRDEPDPSRVRYPAGAARFAGSTYDPTSHYRAARVLRFHTQHGLTPEFLRDVSLHQVTLLARAFDDLDIPEDVLSRDRSAPREACGGFLALRGPGASALHDALADRGVYTDCRGHYLRFGPAPYLSDAQLRDAMAVLGEVIRLR</sequence>
<dbReference type="InterPro" id="IPR015421">
    <property type="entry name" value="PyrdxlP-dep_Trfase_major"/>
</dbReference>
<accession>A0A6L9S4J4</accession>
<organism evidence="1 2">
    <name type="scientific">Phytoactinopolyspora halotolerans</name>
    <dbReference type="NCBI Taxonomy" id="1981512"/>
    <lineage>
        <taxon>Bacteria</taxon>
        <taxon>Bacillati</taxon>
        <taxon>Actinomycetota</taxon>
        <taxon>Actinomycetes</taxon>
        <taxon>Jiangellales</taxon>
        <taxon>Jiangellaceae</taxon>
        <taxon>Phytoactinopolyspora</taxon>
    </lineage>
</organism>
<proteinExistence type="predicted"/>
<name>A0A6L9S4J4_9ACTN</name>
<dbReference type="EMBL" id="JAAGOA010000005">
    <property type="protein sequence ID" value="NEE00405.1"/>
    <property type="molecule type" value="Genomic_DNA"/>
</dbReference>
<evidence type="ECO:0000313" key="2">
    <source>
        <dbReference type="Proteomes" id="UP000475214"/>
    </source>
</evidence>
<dbReference type="Gene3D" id="3.90.1150.10">
    <property type="entry name" value="Aspartate Aminotransferase, domain 1"/>
    <property type="match status" value="1"/>
</dbReference>
<evidence type="ECO:0000313" key="1">
    <source>
        <dbReference type="EMBL" id="NEE00405.1"/>
    </source>
</evidence>
<protein>
    <submittedName>
        <fullName evidence="1">Kynureninase</fullName>
    </submittedName>
</protein>
<dbReference type="InterPro" id="IPR015422">
    <property type="entry name" value="PyrdxlP-dep_Trfase_small"/>
</dbReference>